<proteinExistence type="predicted"/>
<protein>
    <submittedName>
        <fullName evidence="2">Anti-sigma factor antagonist</fullName>
    </submittedName>
</protein>
<dbReference type="AlphaFoldDB" id="A0A3P3VT21"/>
<dbReference type="RefSeq" id="WP_125015266.1">
    <property type="nucleotide sequence ID" value="NZ_QWEZ01000001.1"/>
</dbReference>
<dbReference type="CDD" id="cd07043">
    <property type="entry name" value="STAS_anti-anti-sigma_factors"/>
    <property type="match status" value="1"/>
</dbReference>
<dbReference type="PIRSF" id="PIRSF029548">
    <property type="entry name" value="UCP029548"/>
    <property type="match status" value="1"/>
</dbReference>
<reference evidence="2 3" key="2">
    <citation type="submission" date="2018-12" db="EMBL/GenBank/DDBJ databases">
        <title>Simiduia agarivorans gen. nov., sp. nov., a marine, agarolytic bacterium isolated from shallow coastal water from Keelung, Taiwan.</title>
        <authorList>
            <person name="Shieh W.Y."/>
        </authorList>
    </citation>
    <scope>NUCLEOTIDE SEQUENCE [LARGE SCALE GENOMIC DNA]</scope>
    <source>
        <strain evidence="2 3">GTF-13</strain>
    </source>
</reference>
<dbReference type="PANTHER" id="PTHR33495">
    <property type="entry name" value="ANTI-SIGMA FACTOR ANTAGONIST TM_1081-RELATED-RELATED"/>
    <property type="match status" value="1"/>
</dbReference>
<dbReference type="Pfam" id="PF01740">
    <property type="entry name" value="STAS"/>
    <property type="match status" value="1"/>
</dbReference>
<dbReference type="InterPro" id="IPR002645">
    <property type="entry name" value="STAS_dom"/>
</dbReference>
<dbReference type="Proteomes" id="UP000280792">
    <property type="component" value="Unassembled WGS sequence"/>
</dbReference>
<feature type="domain" description="STAS" evidence="1">
    <location>
        <begin position="17"/>
        <end position="98"/>
    </location>
</feature>
<dbReference type="InterPro" id="IPR036513">
    <property type="entry name" value="STAS_dom_sf"/>
</dbReference>
<accession>A0A3P3VT21</accession>
<evidence type="ECO:0000313" key="3">
    <source>
        <dbReference type="Proteomes" id="UP000280792"/>
    </source>
</evidence>
<reference evidence="2 3" key="1">
    <citation type="submission" date="2018-08" db="EMBL/GenBank/DDBJ databases">
        <authorList>
            <person name="Khan S.A."/>
        </authorList>
    </citation>
    <scope>NUCLEOTIDE SEQUENCE [LARGE SCALE GENOMIC DNA]</scope>
    <source>
        <strain evidence="2 3">GTF-13</strain>
    </source>
</reference>
<organism evidence="2 3">
    <name type="scientific">Aestuariirhabdus litorea</name>
    <dbReference type="NCBI Taxonomy" id="2528527"/>
    <lineage>
        <taxon>Bacteria</taxon>
        <taxon>Pseudomonadati</taxon>
        <taxon>Pseudomonadota</taxon>
        <taxon>Gammaproteobacteria</taxon>
        <taxon>Oceanospirillales</taxon>
        <taxon>Aestuariirhabdaceae</taxon>
        <taxon>Aestuariirhabdus</taxon>
    </lineage>
</organism>
<dbReference type="GO" id="GO:0043856">
    <property type="term" value="F:anti-sigma factor antagonist activity"/>
    <property type="evidence" value="ECO:0007669"/>
    <property type="project" value="TreeGrafter"/>
</dbReference>
<dbReference type="EMBL" id="QWEZ01000001">
    <property type="protein sequence ID" value="RRJ84836.1"/>
    <property type="molecule type" value="Genomic_DNA"/>
</dbReference>
<dbReference type="PROSITE" id="PS50801">
    <property type="entry name" value="STAS"/>
    <property type="match status" value="1"/>
</dbReference>
<evidence type="ECO:0000313" key="2">
    <source>
        <dbReference type="EMBL" id="RRJ84836.1"/>
    </source>
</evidence>
<dbReference type="InterPro" id="IPR014557">
    <property type="entry name" value="UCP029548_STAS-type"/>
</dbReference>
<gene>
    <name evidence="2" type="ORF">D0544_07025</name>
</gene>
<sequence length="160" mass="17979">MNAGKIQAAGEHGDYRLKFTGDVRLTLCNSLDQFLDKMFKDPGFHSVLIDLTQTEGIDSTSLGMLAKLAVQAKKRFEYVPTIVSTNPDITRILLSMGFDRVFNLLETAEFEAVPLKEIVCETCSEQVVKGHVLNAHRTLMDLNERNREAFSELVKNLESK</sequence>
<dbReference type="SUPFAM" id="SSF52091">
    <property type="entry name" value="SpoIIaa-like"/>
    <property type="match status" value="1"/>
</dbReference>
<evidence type="ECO:0000259" key="1">
    <source>
        <dbReference type="PROSITE" id="PS50801"/>
    </source>
</evidence>
<name>A0A3P3VT21_9GAMM</name>
<keyword evidence="3" id="KW-1185">Reference proteome</keyword>
<dbReference type="PANTHER" id="PTHR33495:SF2">
    <property type="entry name" value="ANTI-SIGMA FACTOR ANTAGONIST TM_1081-RELATED"/>
    <property type="match status" value="1"/>
</dbReference>
<dbReference type="Gene3D" id="3.30.750.24">
    <property type="entry name" value="STAS domain"/>
    <property type="match status" value="1"/>
</dbReference>
<comment type="caution">
    <text evidence="2">The sequence shown here is derived from an EMBL/GenBank/DDBJ whole genome shotgun (WGS) entry which is preliminary data.</text>
</comment>